<protein>
    <recommendedName>
        <fullName evidence="2">Thc1 RRM domain-containing protein</fullName>
    </recommendedName>
</protein>
<evidence type="ECO:0000259" key="2">
    <source>
        <dbReference type="Pfam" id="PF22877"/>
    </source>
</evidence>
<gene>
    <name evidence="3" type="ORF">PAXRUDRAFT_821011</name>
</gene>
<dbReference type="Pfam" id="PF22877">
    <property type="entry name" value="RRM_Thc1"/>
    <property type="match status" value="1"/>
</dbReference>
<evidence type="ECO:0000313" key="4">
    <source>
        <dbReference type="Proteomes" id="UP000054538"/>
    </source>
</evidence>
<reference evidence="3 4" key="1">
    <citation type="submission" date="2014-04" db="EMBL/GenBank/DDBJ databases">
        <authorList>
            <consortium name="DOE Joint Genome Institute"/>
            <person name="Kuo A."/>
            <person name="Kohler A."/>
            <person name="Jargeat P."/>
            <person name="Nagy L.G."/>
            <person name="Floudas D."/>
            <person name="Copeland A."/>
            <person name="Barry K.W."/>
            <person name="Cichocki N."/>
            <person name="Veneault-Fourrey C."/>
            <person name="LaButti K."/>
            <person name="Lindquist E.A."/>
            <person name="Lipzen A."/>
            <person name="Lundell T."/>
            <person name="Morin E."/>
            <person name="Murat C."/>
            <person name="Sun H."/>
            <person name="Tunlid A."/>
            <person name="Henrissat B."/>
            <person name="Grigoriev I.V."/>
            <person name="Hibbett D.S."/>
            <person name="Martin F."/>
            <person name="Nordberg H.P."/>
            <person name="Cantor M.N."/>
            <person name="Hua S.X."/>
        </authorList>
    </citation>
    <scope>NUCLEOTIDE SEQUENCE [LARGE SCALE GENOMIC DNA]</scope>
    <source>
        <strain evidence="3 4">Ve08.2h10</strain>
    </source>
</reference>
<dbReference type="InParanoid" id="A0A0D0DPK0"/>
<reference evidence="4" key="2">
    <citation type="submission" date="2015-01" db="EMBL/GenBank/DDBJ databases">
        <title>Evolutionary Origins and Diversification of the Mycorrhizal Mutualists.</title>
        <authorList>
            <consortium name="DOE Joint Genome Institute"/>
            <consortium name="Mycorrhizal Genomics Consortium"/>
            <person name="Kohler A."/>
            <person name="Kuo A."/>
            <person name="Nagy L.G."/>
            <person name="Floudas D."/>
            <person name="Copeland A."/>
            <person name="Barry K.W."/>
            <person name="Cichocki N."/>
            <person name="Veneault-Fourrey C."/>
            <person name="LaButti K."/>
            <person name="Lindquist E.A."/>
            <person name="Lipzen A."/>
            <person name="Lundell T."/>
            <person name="Morin E."/>
            <person name="Murat C."/>
            <person name="Riley R."/>
            <person name="Ohm R."/>
            <person name="Sun H."/>
            <person name="Tunlid A."/>
            <person name="Henrissat B."/>
            <person name="Grigoriev I.V."/>
            <person name="Hibbett D.S."/>
            <person name="Martin F."/>
        </authorList>
    </citation>
    <scope>NUCLEOTIDE SEQUENCE [LARGE SCALE GENOMIC DNA]</scope>
    <source>
        <strain evidence="4">Ve08.2h10</strain>
    </source>
</reference>
<evidence type="ECO:0000313" key="3">
    <source>
        <dbReference type="EMBL" id="KIL01003.1"/>
    </source>
</evidence>
<dbReference type="AlphaFoldDB" id="A0A0D0DPK0"/>
<dbReference type="Gene3D" id="3.30.70.330">
    <property type="match status" value="1"/>
</dbReference>
<proteinExistence type="predicted"/>
<dbReference type="EMBL" id="KN824823">
    <property type="protein sequence ID" value="KIL01003.1"/>
    <property type="molecule type" value="Genomic_DNA"/>
</dbReference>
<dbReference type="InterPro" id="IPR012677">
    <property type="entry name" value="Nucleotide-bd_a/b_plait_sf"/>
</dbReference>
<evidence type="ECO:0000256" key="1">
    <source>
        <dbReference type="SAM" id="MobiDB-lite"/>
    </source>
</evidence>
<sequence>MSSASTSGLSASVTRILSLTGFAKELKTKDIQAAFSEWESAGGGFKIKWRDDTSLLIVFQDASAAKRAYLHTLAFPPAILTTNATAIIKPYDGPDAQSVIQTVNARGQHNMNPSRGHNIRAASISVFPNRSVNNSQNGNILRNGNGQNGHVVNATISEHSPKINGREPSPTLPSIPSHPSLNDLINSAVSHEDPAIIHAEGPPKIGDPGKRMLGAALGMRHPALGPRVMSGSLPGGGGPGATPRGTFDPTMRDVQRAMGGLTVVE</sequence>
<accession>A0A0D0DPK0</accession>
<feature type="domain" description="Thc1 RRM" evidence="2">
    <location>
        <begin position="45"/>
        <end position="94"/>
    </location>
</feature>
<name>A0A0D0DPK0_9AGAM</name>
<dbReference type="Proteomes" id="UP000054538">
    <property type="component" value="Unassembled WGS sequence"/>
</dbReference>
<feature type="region of interest" description="Disordered" evidence="1">
    <location>
        <begin position="232"/>
        <end position="251"/>
    </location>
</feature>
<dbReference type="STRING" id="930991.A0A0D0DPK0"/>
<keyword evidence="4" id="KW-1185">Reference proteome</keyword>
<dbReference type="OrthoDB" id="5418203at2759"/>
<organism evidence="3 4">
    <name type="scientific">Paxillus rubicundulus Ve08.2h10</name>
    <dbReference type="NCBI Taxonomy" id="930991"/>
    <lineage>
        <taxon>Eukaryota</taxon>
        <taxon>Fungi</taxon>
        <taxon>Dikarya</taxon>
        <taxon>Basidiomycota</taxon>
        <taxon>Agaricomycotina</taxon>
        <taxon>Agaricomycetes</taxon>
        <taxon>Agaricomycetidae</taxon>
        <taxon>Boletales</taxon>
        <taxon>Paxilineae</taxon>
        <taxon>Paxillaceae</taxon>
        <taxon>Paxillus</taxon>
    </lineage>
</organism>
<dbReference type="HOGENOM" id="CLU_076407_0_0_1"/>
<dbReference type="InterPro" id="IPR053800">
    <property type="entry name" value="Thc1_RRM"/>
</dbReference>